<protein>
    <submittedName>
        <fullName evidence="2">Uncharacterized protein</fullName>
    </submittedName>
</protein>
<evidence type="ECO:0000313" key="3">
    <source>
        <dbReference type="Proteomes" id="UP000315783"/>
    </source>
</evidence>
<evidence type="ECO:0000313" key="2">
    <source>
        <dbReference type="EMBL" id="TQV90161.1"/>
    </source>
</evidence>
<gene>
    <name evidence="2" type="ORF">IF1G_11160</name>
</gene>
<dbReference type="EMBL" id="SPUK01000033">
    <property type="protein sequence ID" value="TQV90161.1"/>
    <property type="molecule type" value="Genomic_DNA"/>
</dbReference>
<dbReference type="AlphaFoldDB" id="A0A545UL21"/>
<reference evidence="2 3" key="1">
    <citation type="journal article" date="2019" name="Appl. Microbiol. Biotechnol.">
        <title>Genome sequence of Isaria javanica and comparative genome analysis insights into family S53 peptidase evolution in fungal entomopathogens.</title>
        <authorList>
            <person name="Lin R."/>
            <person name="Zhang X."/>
            <person name="Xin B."/>
            <person name="Zou M."/>
            <person name="Gao Y."/>
            <person name="Qin F."/>
            <person name="Hu Q."/>
            <person name="Xie B."/>
            <person name="Cheng X."/>
        </authorList>
    </citation>
    <scope>NUCLEOTIDE SEQUENCE [LARGE SCALE GENOMIC DNA]</scope>
    <source>
        <strain evidence="2 3">IJ1G</strain>
    </source>
</reference>
<sequence>MVGRKAEGIQIGQAAKPSSGRRRIESRHAGKLTYIRGISASKRETESCQPVASRMGNAKWPRSGNDSEMEAMQKIGGIQEWKGSKNERSKVDLRIVDTCQKHDCIGGGRPGSSNATRVNVYYLQQDQKWQGDRFGHCYCRRIVLQSGSGTEGTPFLDVEVRGTC</sequence>
<accession>A0A545UL21</accession>
<proteinExistence type="predicted"/>
<evidence type="ECO:0000256" key="1">
    <source>
        <dbReference type="SAM" id="MobiDB-lite"/>
    </source>
</evidence>
<dbReference type="Proteomes" id="UP000315783">
    <property type="component" value="Unassembled WGS sequence"/>
</dbReference>
<feature type="region of interest" description="Disordered" evidence="1">
    <location>
        <begin position="45"/>
        <end position="68"/>
    </location>
</feature>
<organism evidence="2 3">
    <name type="scientific">Cordyceps javanica</name>
    <dbReference type="NCBI Taxonomy" id="43265"/>
    <lineage>
        <taxon>Eukaryota</taxon>
        <taxon>Fungi</taxon>
        <taxon>Dikarya</taxon>
        <taxon>Ascomycota</taxon>
        <taxon>Pezizomycotina</taxon>
        <taxon>Sordariomycetes</taxon>
        <taxon>Hypocreomycetidae</taxon>
        <taxon>Hypocreales</taxon>
        <taxon>Cordycipitaceae</taxon>
        <taxon>Cordyceps</taxon>
    </lineage>
</organism>
<name>A0A545UL21_9HYPO</name>
<comment type="caution">
    <text evidence="2">The sequence shown here is derived from an EMBL/GenBank/DDBJ whole genome shotgun (WGS) entry which is preliminary data.</text>
</comment>
<feature type="region of interest" description="Disordered" evidence="1">
    <location>
        <begin position="1"/>
        <end position="30"/>
    </location>
</feature>
<keyword evidence="3" id="KW-1185">Reference proteome</keyword>